<protein>
    <submittedName>
        <fullName evidence="1">Uncharacterized protein</fullName>
    </submittedName>
</protein>
<name>A0A382U7B0_9ZZZZ</name>
<proteinExistence type="predicted"/>
<evidence type="ECO:0000313" key="1">
    <source>
        <dbReference type="EMBL" id="SVD30196.1"/>
    </source>
</evidence>
<organism evidence="1">
    <name type="scientific">marine metagenome</name>
    <dbReference type="NCBI Taxonomy" id="408172"/>
    <lineage>
        <taxon>unclassified sequences</taxon>
        <taxon>metagenomes</taxon>
        <taxon>ecological metagenomes</taxon>
    </lineage>
</organism>
<accession>A0A382U7B0</accession>
<sequence length="52" mass="6199">MMNGVAIAWRMVDLGRLFIALRLLYQAKMRESYLVLNTNFRWVRSKPNVSRI</sequence>
<dbReference type="EMBL" id="UINC01142077">
    <property type="protein sequence ID" value="SVD30196.1"/>
    <property type="molecule type" value="Genomic_DNA"/>
</dbReference>
<gene>
    <name evidence="1" type="ORF">METZ01_LOCUS383050</name>
</gene>
<feature type="non-terminal residue" evidence="1">
    <location>
        <position position="52"/>
    </location>
</feature>
<dbReference type="AlphaFoldDB" id="A0A382U7B0"/>
<reference evidence="1" key="1">
    <citation type="submission" date="2018-05" db="EMBL/GenBank/DDBJ databases">
        <authorList>
            <person name="Lanie J.A."/>
            <person name="Ng W.-L."/>
            <person name="Kazmierczak K.M."/>
            <person name="Andrzejewski T.M."/>
            <person name="Davidsen T.M."/>
            <person name="Wayne K.J."/>
            <person name="Tettelin H."/>
            <person name="Glass J.I."/>
            <person name="Rusch D."/>
            <person name="Podicherti R."/>
            <person name="Tsui H.-C.T."/>
            <person name="Winkler M.E."/>
        </authorList>
    </citation>
    <scope>NUCLEOTIDE SEQUENCE</scope>
</reference>